<evidence type="ECO:0000313" key="7">
    <source>
        <dbReference type="Proteomes" id="UP000182248"/>
    </source>
</evidence>
<keyword evidence="4" id="KW-0802">TPR repeat</keyword>
<feature type="domain" description="Peptidase S9 prolyl oligopeptidase catalytic" evidence="5">
    <location>
        <begin position="169"/>
        <end position="246"/>
    </location>
</feature>
<keyword evidence="1" id="KW-0378">Hydrolase</keyword>
<accession>A0A1K1RQU1</accession>
<dbReference type="GO" id="GO:0003847">
    <property type="term" value="F:1-alkyl-2-acetylglycerophosphocholine esterase activity"/>
    <property type="evidence" value="ECO:0007669"/>
    <property type="project" value="TreeGrafter"/>
</dbReference>
<keyword evidence="3" id="KW-0443">Lipid metabolism</keyword>
<dbReference type="InterPro" id="IPR019734">
    <property type="entry name" value="TPR_rpt"/>
</dbReference>
<dbReference type="SMART" id="SM00028">
    <property type="entry name" value="TPR"/>
    <property type="match status" value="1"/>
</dbReference>
<dbReference type="SUPFAM" id="SSF53474">
    <property type="entry name" value="alpha/beta-Hydrolases"/>
    <property type="match status" value="1"/>
</dbReference>
<organism evidence="6 7">
    <name type="scientific">Sinomicrobium oceani</name>
    <dbReference type="NCBI Taxonomy" id="1150368"/>
    <lineage>
        <taxon>Bacteria</taxon>
        <taxon>Pseudomonadati</taxon>
        <taxon>Bacteroidota</taxon>
        <taxon>Flavobacteriia</taxon>
        <taxon>Flavobacteriales</taxon>
        <taxon>Flavobacteriaceae</taxon>
        <taxon>Sinomicrobium</taxon>
    </lineage>
</organism>
<evidence type="ECO:0000256" key="1">
    <source>
        <dbReference type="ARBA" id="ARBA00022801"/>
    </source>
</evidence>
<dbReference type="PROSITE" id="PS50005">
    <property type="entry name" value="TPR"/>
    <property type="match status" value="1"/>
</dbReference>
<feature type="repeat" description="TPR" evidence="4">
    <location>
        <begin position="475"/>
        <end position="508"/>
    </location>
</feature>
<dbReference type="Proteomes" id="UP000182248">
    <property type="component" value="Unassembled WGS sequence"/>
</dbReference>
<dbReference type="InterPro" id="IPR029058">
    <property type="entry name" value="AB_hydrolase_fold"/>
</dbReference>
<dbReference type="STRING" id="1150368.SAMN02927921_03870"/>
<evidence type="ECO:0000256" key="2">
    <source>
        <dbReference type="ARBA" id="ARBA00022963"/>
    </source>
</evidence>
<keyword evidence="7" id="KW-1185">Reference proteome</keyword>
<name>A0A1K1RQU1_9FLAO</name>
<reference evidence="6 7" key="1">
    <citation type="submission" date="2016-11" db="EMBL/GenBank/DDBJ databases">
        <authorList>
            <person name="Jaros S."/>
            <person name="Januszkiewicz K."/>
            <person name="Wedrychowicz H."/>
        </authorList>
    </citation>
    <scope>NUCLEOTIDE SEQUENCE [LARGE SCALE GENOMIC DNA]</scope>
    <source>
        <strain evidence="6 7">CGMCC 1.12145</strain>
    </source>
</reference>
<dbReference type="Pfam" id="PF00326">
    <property type="entry name" value="Peptidase_S9"/>
    <property type="match status" value="1"/>
</dbReference>
<dbReference type="PROSITE" id="PS50293">
    <property type="entry name" value="TPR_REGION"/>
    <property type="match status" value="1"/>
</dbReference>
<protein>
    <submittedName>
        <fullName evidence="6">Tetratricopeptide repeat-containing protein</fullName>
    </submittedName>
</protein>
<dbReference type="GO" id="GO:0008236">
    <property type="term" value="F:serine-type peptidase activity"/>
    <property type="evidence" value="ECO:0007669"/>
    <property type="project" value="InterPro"/>
</dbReference>
<dbReference type="GO" id="GO:0016042">
    <property type="term" value="P:lipid catabolic process"/>
    <property type="evidence" value="ECO:0007669"/>
    <property type="project" value="UniProtKB-KW"/>
</dbReference>
<dbReference type="InterPro" id="IPR001375">
    <property type="entry name" value="Peptidase_S9_cat"/>
</dbReference>
<evidence type="ECO:0000256" key="4">
    <source>
        <dbReference type="PROSITE-ProRule" id="PRU00339"/>
    </source>
</evidence>
<evidence type="ECO:0000313" key="6">
    <source>
        <dbReference type="EMBL" id="SFW74205.1"/>
    </source>
</evidence>
<dbReference type="InterPro" id="IPR011990">
    <property type="entry name" value="TPR-like_helical_dom_sf"/>
</dbReference>
<dbReference type="PANTHER" id="PTHR10272">
    <property type="entry name" value="PLATELET-ACTIVATING FACTOR ACETYLHYDROLASE"/>
    <property type="match status" value="1"/>
</dbReference>
<proteinExistence type="predicted"/>
<dbReference type="AlphaFoldDB" id="A0A1K1RQU1"/>
<dbReference type="Gene3D" id="3.40.50.1820">
    <property type="entry name" value="alpha/beta hydrolase"/>
    <property type="match status" value="1"/>
</dbReference>
<dbReference type="EMBL" id="FPJE01000031">
    <property type="protein sequence ID" value="SFW74205.1"/>
    <property type="molecule type" value="Genomic_DNA"/>
</dbReference>
<dbReference type="Gene3D" id="1.25.40.10">
    <property type="entry name" value="Tetratricopeptide repeat domain"/>
    <property type="match status" value="1"/>
</dbReference>
<dbReference type="Pfam" id="PF00515">
    <property type="entry name" value="TPR_1"/>
    <property type="match status" value="1"/>
</dbReference>
<dbReference type="GO" id="GO:0006508">
    <property type="term" value="P:proteolysis"/>
    <property type="evidence" value="ECO:0007669"/>
    <property type="project" value="InterPro"/>
</dbReference>
<sequence>MCNLMDTNSKIMRLIVIITGLLLSTITYGQTSLNEIGLEAGKYKVGFKHYTVSDSTRNYRIHNEYNNQLIQRPISISVWYPAKIEDSNSEQLTVLNYVEIFKEEEEWKNLPDYFLMDWFQHLPNTPQNKAHLSEKVHAFSNPTFSGDNFPVVVYAPSYQASSIENFALFEYLASNGFVVISSPSRGTETRWLEGATTKDMETQSRDVEFLLKEINNYKNIDSKKVALMGFSFGGLSNAITVMKNKNISAVVSLDGADRYNYPVLEKSPYFDLDKFEIPYIHFAQKEIPKEVLTTDKIPEELNYNFKLYDSLKYSNIYRYRFHDLTHSYFSSFGVLFANRDKRQDKSDEKIMASYNLLCQHTLQFLNATLKNDEKAIAFIENKPVANGFSETLISKQTKKALQRDFTYKDFNDLAFKQDYQDLIPLYKKTMVNHPNLKLQEGMLNMLGLRLSFNPKKKEQGYNVMLLALHIYPKSANLYDSLAEAYFYNKDYQKAILNYKKSLELNPKNQNAIDRLEQLKE</sequence>
<dbReference type="PANTHER" id="PTHR10272:SF0">
    <property type="entry name" value="PLATELET-ACTIVATING FACTOR ACETYLHYDROLASE"/>
    <property type="match status" value="1"/>
</dbReference>
<keyword evidence="2" id="KW-0442">Lipid degradation</keyword>
<dbReference type="SUPFAM" id="SSF48452">
    <property type="entry name" value="TPR-like"/>
    <property type="match status" value="1"/>
</dbReference>
<evidence type="ECO:0000259" key="5">
    <source>
        <dbReference type="Pfam" id="PF00326"/>
    </source>
</evidence>
<gene>
    <name evidence="6" type="ORF">SAMN02927921_03870</name>
</gene>
<evidence type="ECO:0000256" key="3">
    <source>
        <dbReference type="ARBA" id="ARBA00023098"/>
    </source>
</evidence>